<reference evidence="1" key="1">
    <citation type="journal article" date="2020" name="Stud. Mycol.">
        <title>101 Dothideomycetes genomes: a test case for predicting lifestyles and emergence of pathogens.</title>
        <authorList>
            <person name="Haridas S."/>
            <person name="Albert R."/>
            <person name="Binder M."/>
            <person name="Bloem J."/>
            <person name="Labutti K."/>
            <person name="Salamov A."/>
            <person name="Andreopoulos B."/>
            <person name="Baker S."/>
            <person name="Barry K."/>
            <person name="Bills G."/>
            <person name="Bluhm B."/>
            <person name="Cannon C."/>
            <person name="Castanera R."/>
            <person name="Culley D."/>
            <person name="Daum C."/>
            <person name="Ezra D."/>
            <person name="Gonzalez J."/>
            <person name="Henrissat B."/>
            <person name="Kuo A."/>
            <person name="Liang C."/>
            <person name="Lipzen A."/>
            <person name="Lutzoni F."/>
            <person name="Magnuson J."/>
            <person name="Mondo S."/>
            <person name="Nolan M."/>
            <person name="Ohm R."/>
            <person name="Pangilinan J."/>
            <person name="Park H.-J."/>
            <person name="Ramirez L."/>
            <person name="Alfaro M."/>
            <person name="Sun H."/>
            <person name="Tritt A."/>
            <person name="Yoshinaga Y."/>
            <person name="Zwiers L.-H."/>
            <person name="Turgeon B."/>
            <person name="Goodwin S."/>
            <person name="Spatafora J."/>
            <person name="Crous P."/>
            <person name="Grigoriev I."/>
        </authorList>
    </citation>
    <scope>NUCLEOTIDE SEQUENCE</scope>
    <source>
        <strain evidence="1">CBS 675.92</strain>
    </source>
</reference>
<evidence type="ECO:0008006" key="3">
    <source>
        <dbReference type="Google" id="ProtNLM"/>
    </source>
</evidence>
<dbReference type="GO" id="GO:0006396">
    <property type="term" value="P:RNA processing"/>
    <property type="evidence" value="ECO:0007669"/>
    <property type="project" value="InterPro"/>
</dbReference>
<organism evidence="1 2">
    <name type="scientific">Byssothecium circinans</name>
    <dbReference type="NCBI Taxonomy" id="147558"/>
    <lineage>
        <taxon>Eukaryota</taxon>
        <taxon>Fungi</taxon>
        <taxon>Dikarya</taxon>
        <taxon>Ascomycota</taxon>
        <taxon>Pezizomycotina</taxon>
        <taxon>Dothideomycetes</taxon>
        <taxon>Pleosporomycetidae</taxon>
        <taxon>Pleosporales</taxon>
        <taxon>Massarineae</taxon>
        <taxon>Massarinaceae</taxon>
        <taxon>Byssothecium</taxon>
    </lineage>
</organism>
<proteinExistence type="predicted"/>
<dbReference type="OrthoDB" id="67027at2759"/>
<dbReference type="EMBL" id="ML977005">
    <property type="protein sequence ID" value="KAF1953264.1"/>
    <property type="molecule type" value="Genomic_DNA"/>
</dbReference>
<dbReference type="AlphaFoldDB" id="A0A6A5TM37"/>
<dbReference type="SUPFAM" id="SSF69065">
    <property type="entry name" value="RNase III domain-like"/>
    <property type="match status" value="1"/>
</dbReference>
<evidence type="ECO:0000313" key="1">
    <source>
        <dbReference type="EMBL" id="KAF1953264.1"/>
    </source>
</evidence>
<dbReference type="GO" id="GO:0004525">
    <property type="term" value="F:ribonuclease III activity"/>
    <property type="evidence" value="ECO:0007669"/>
    <property type="project" value="InterPro"/>
</dbReference>
<protein>
    <recommendedName>
        <fullName evidence="3">RNase III domain-containing protein</fullName>
    </recommendedName>
</protein>
<dbReference type="Proteomes" id="UP000800035">
    <property type="component" value="Unassembled WGS sequence"/>
</dbReference>
<keyword evidence="2" id="KW-1185">Reference proteome</keyword>
<name>A0A6A5TM37_9PLEO</name>
<evidence type="ECO:0000313" key="2">
    <source>
        <dbReference type="Proteomes" id="UP000800035"/>
    </source>
</evidence>
<gene>
    <name evidence="1" type="ORF">CC80DRAFT_420645</name>
</gene>
<feature type="non-terminal residue" evidence="1">
    <location>
        <position position="1"/>
    </location>
</feature>
<accession>A0A6A5TM37</accession>
<dbReference type="InterPro" id="IPR036389">
    <property type="entry name" value="RNase_III_sf"/>
</dbReference>
<sequence length="61" mass="6725">FLNRDLLNKALLAVGASVLSKDIQGDVEGNKRLALLGDSVLQEAVLELWYSSGKSTRKYIF</sequence>